<dbReference type="PROSITE" id="PS00518">
    <property type="entry name" value="ZF_RING_1"/>
    <property type="match status" value="1"/>
</dbReference>
<dbReference type="CDD" id="cd16449">
    <property type="entry name" value="RING-HC"/>
    <property type="match status" value="1"/>
</dbReference>
<dbReference type="Proteomes" id="UP000320762">
    <property type="component" value="Unassembled WGS sequence"/>
</dbReference>
<proteinExistence type="predicted"/>
<keyword evidence="5" id="KW-0175">Coiled coil</keyword>
<dbReference type="SUPFAM" id="SSF57850">
    <property type="entry name" value="RING/U-box"/>
    <property type="match status" value="1"/>
</dbReference>
<dbReference type="PROSITE" id="PS50089">
    <property type="entry name" value="ZF_RING_2"/>
    <property type="match status" value="1"/>
</dbReference>
<evidence type="ECO:0000259" key="6">
    <source>
        <dbReference type="PROSITE" id="PS50089"/>
    </source>
</evidence>
<dbReference type="Gene3D" id="3.30.40.10">
    <property type="entry name" value="Zinc/RING finger domain, C3HC4 (zinc finger)"/>
    <property type="match status" value="1"/>
</dbReference>
<feature type="domain" description="RING-type" evidence="6">
    <location>
        <begin position="64"/>
        <end position="103"/>
    </location>
</feature>
<dbReference type="EMBL" id="VDMD01000001">
    <property type="protein sequence ID" value="TRM70279.1"/>
    <property type="molecule type" value="Genomic_DNA"/>
</dbReference>
<dbReference type="Pfam" id="PF14634">
    <property type="entry name" value="zf-RING_5"/>
    <property type="match status" value="1"/>
</dbReference>
<protein>
    <recommendedName>
        <fullName evidence="6">RING-type domain-containing protein</fullName>
    </recommendedName>
</protein>
<gene>
    <name evidence="7" type="ORF">BD626DRAFT_476902</name>
</gene>
<sequence>MCSLHNKGRLLYAATLCFRVGHVLLSPLASRLLPLRRLVLRTRNLQRSIPREDLKPTVMAFSNCAICFEEYQFPAEGRVFPACGHVICDTCARQSWDKCPICRAHTYALTPRRLFVEVSPEIKHVVHASAPTAPTGPSKSEAAVDVNANGSYDIDNADKGCNALEALADIPHLDSMTRAYILRAARILDKDLRPALADLRTERAEKAELLETKAILLKRVQECQDRLAKLEAEYTATSSTLQRTEAALRARSDEMQLNMKEMQTLRTTIRGLYMVLDGLRATEDKLTAANTAMQERLGNYERQVNHLVVW</sequence>
<keyword evidence="1" id="KW-0479">Metal-binding</keyword>
<evidence type="ECO:0000256" key="1">
    <source>
        <dbReference type="ARBA" id="ARBA00022723"/>
    </source>
</evidence>
<keyword evidence="2 4" id="KW-0863">Zinc-finger</keyword>
<feature type="coiled-coil region" evidence="5">
    <location>
        <begin position="213"/>
        <end position="247"/>
    </location>
</feature>
<evidence type="ECO:0000256" key="3">
    <source>
        <dbReference type="ARBA" id="ARBA00022833"/>
    </source>
</evidence>
<keyword evidence="3" id="KW-0862">Zinc</keyword>
<dbReference type="GO" id="GO:0008270">
    <property type="term" value="F:zinc ion binding"/>
    <property type="evidence" value="ECO:0007669"/>
    <property type="project" value="UniProtKB-KW"/>
</dbReference>
<dbReference type="InterPro" id="IPR001841">
    <property type="entry name" value="Znf_RING"/>
</dbReference>
<comment type="caution">
    <text evidence="7">The sequence shown here is derived from an EMBL/GenBank/DDBJ whole genome shotgun (WGS) entry which is preliminary data.</text>
</comment>
<dbReference type="AlphaFoldDB" id="A0A550CZR1"/>
<keyword evidence="8" id="KW-1185">Reference proteome</keyword>
<evidence type="ECO:0000256" key="5">
    <source>
        <dbReference type="SAM" id="Coils"/>
    </source>
</evidence>
<evidence type="ECO:0000313" key="7">
    <source>
        <dbReference type="EMBL" id="TRM70279.1"/>
    </source>
</evidence>
<dbReference type="SMART" id="SM00184">
    <property type="entry name" value="RING"/>
    <property type="match status" value="1"/>
</dbReference>
<dbReference type="InterPro" id="IPR017907">
    <property type="entry name" value="Znf_RING_CS"/>
</dbReference>
<accession>A0A550CZR1</accession>
<name>A0A550CZR1_9AGAR</name>
<evidence type="ECO:0000256" key="4">
    <source>
        <dbReference type="PROSITE-ProRule" id="PRU00175"/>
    </source>
</evidence>
<evidence type="ECO:0000313" key="8">
    <source>
        <dbReference type="Proteomes" id="UP000320762"/>
    </source>
</evidence>
<evidence type="ECO:0000256" key="2">
    <source>
        <dbReference type="ARBA" id="ARBA00022771"/>
    </source>
</evidence>
<reference evidence="7 8" key="1">
    <citation type="journal article" date="2019" name="New Phytol.">
        <title>Comparative genomics reveals unique wood-decay strategies and fruiting body development in the Schizophyllaceae.</title>
        <authorList>
            <person name="Almasi E."/>
            <person name="Sahu N."/>
            <person name="Krizsan K."/>
            <person name="Balint B."/>
            <person name="Kovacs G.M."/>
            <person name="Kiss B."/>
            <person name="Cseklye J."/>
            <person name="Drula E."/>
            <person name="Henrissat B."/>
            <person name="Nagy I."/>
            <person name="Chovatia M."/>
            <person name="Adam C."/>
            <person name="LaButti K."/>
            <person name="Lipzen A."/>
            <person name="Riley R."/>
            <person name="Grigoriev I.V."/>
            <person name="Nagy L.G."/>
        </authorList>
    </citation>
    <scope>NUCLEOTIDE SEQUENCE [LARGE SCALE GENOMIC DNA]</scope>
    <source>
        <strain evidence="7 8">NL-1724</strain>
    </source>
</reference>
<organism evidence="7 8">
    <name type="scientific">Schizophyllum amplum</name>
    <dbReference type="NCBI Taxonomy" id="97359"/>
    <lineage>
        <taxon>Eukaryota</taxon>
        <taxon>Fungi</taxon>
        <taxon>Dikarya</taxon>
        <taxon>Basidiomycota</taxon>
        <taxon>Agaricomycotina</taxon>
        <taxon>Agaricomycetes</taxon>
        <taxon>Agaricomycetidae</taxon>
        <taxon>Agaricales</taxon>
        <taxon>Schizophyllaceae</taxon>
        <taxon>Schizophyllum</taxon>
    </lineage>
</organism>
<dbReference type="InterPro" id="IPR013083">
    <property type="entry name" value="Znf_RING/FYVE/PHD"/>
</dbReference>